<evidence type="ECO:0000313" key="2">
    <source>
        <dbReference type="EMBL" id="EZF72559.1"/>
    </source>
</evidence>
<proteinExistence type="predicted"/>
<accession>A0A022XPX3</accession>
<name>A0A022XPX3_TRISD</name>
<dbReference type="Proteomes" id="UP000023623">
    <property type="component" value="Unassembled WGS sequence"/>
</dbReference>
<sequence>MRNNMRGENRPGRAEEMESAAGLMAELPEAGTQLQSLLLVLREGQVAVAAELKVGPFLVDLLLDALDEPLDLLVFNVRLDDPARADGLGVPVRLCAPSEVVVSGSNLWVGRLEKLVFGR</sequence>
<evidence type="ECO:0000313" key="3">
    <source>
        <dbReference type="Proteomes" id="UP000023623"/>
    </source>
</evidence>
<protein>
    <submittedName>
        <fullName evidence="2">Uncharacterized protein</fullName>
    </submittedName>
</protein>
<evidence type="ECO:0000256" key="1">
    <source>
        <dbReference type="SAM" id="MobiDB-lite"/>
    </source>
</evidence>
<reference evidence="2 3" key="1">
    <citation type="submission" date="2014-02" db="EMBL/GenBank/DDBJ databases">
        <title>The Genome Sequence of Trichophyton rubrum (morphotype soudanense) CBS 452.61.</title>
        <authorList>
            <consortium name="The Broad Institute Genomics Platform"/>
            <person name="Cuomo C.A."/>
            <person name="White T.C."/>
            <person name="Graser Y."/>
            <person name="Martinez-Rossi N."/>
            <person name="Heitman J."/>
            <person name="Young S.K."/>
            <person name="Zeng Q."/>
            <person name="Gargeya S."/>
            <person name="Abouelleil A."/>
            <person name="Alvarado L."/>
            <person name="Chapman S.B."/>
            <person name="Gainer-Dewar J."/>
            <person name="Goldberg J."/>
            <person name="Griggs A."/>
            <person name="Gujja S."/>
            <person name="Hansen M."/>
            <person name="Howarth C."/>
            <person name="Imamovic A."/>
            <person name="Larimer J."/>
            <person name="Martinez D."/>
            <person name="Murphy C."/>
            <person name="Pearson M.D."/>
            <person name="Persinoti G."/>
            <person name="Poon T."/>
            <person name="Priest M."/>
            <person name="Roberts A.D."/>
            <person name="Saif S."/>
            <person name="Shea T.D."/>
            <person name="Sykes S.N."/>
            <person name="Wortman J."/>
            <person name="Nusbaum C."/>
            <person name="Birren B."/>
        </authorList>
    </citation>
    <scope>NUCLEOTIDE SEQUENCE [LARGE SCALE GENOMIC DNA]</scope>
    <source>
        <strain evidence="2 3">CBS 452.61</strain>
    </source>
</reference>
<feature type="non-terminal residue" evidence="2">
    <location>
        <position position="119"/>
    </location>
</feature>
<dbReference type="EMBL" id="KK208877">
    <property type="protein sequence ID" value="EZF72559.1"/>
    <property type="molecule type" value="Genomic_DNA"/>
</dbReference>
<organism evidence="2 3">
    <name type="scientific">Trichophyton soudanense CBS 452.61</name>
    <dbReference type="NCBI Taxonomy" id="1215331"/>
    <lineage>
        <taxon>Eukaryota</taxon>
        <taxon>Fungi</taxon>
        <taxon>Dikarya</taxon>
        <taxon>Ascomycota</taxon>
        <taxon>Pezizomycotina</taxon>
        <taxon>Eurotiomycetes</taxon>
        <taxon>Eurotiomycetidae</taxon>
        <taxon>Onygenales</taxon>
        <taxon>Arthrodermataceae</taxon>
        <taxon>Trichophyton</taxon>
    </lineage>
</organism>
<feature type="compositionally biased region" description="Basic and acidic residues" evidence="1">
    <location>
        <begin position="1"/>
        <end position="16"/>
    </location>
</feature>
<gene>
    <name evidence="2" type="ORF">H105_05445</name>
</gene>
<dbReference type="HOGENOM" id="CLU_2067138_0_0_1"/>
<keyword evidence="3" id="KW-1185">Reference proteome</keyword>
<feature type="region of interest" description="Disordered" evidence="1">
    <location>
        <begin position="1"/>
        <end position="22"/>
    </location>
</feature>
<dbReference type="AlphaFoldDB" id="A0A022XPX3"/>